<feature type="chain" id="PRO_5003315837" evidence="1">
    <location>
        <begin position="20"/>
        <end position="73"/>
    </location>
</feature>
<dbReference type="AlphaFoldDB" id="F4S3I6"/>
<dbReference type="RefSeq" id="XP_007415892.1">
    <property type="nucleotide sequence ID" value="XM_007415830.1"/>
</dbReference>
<keyword evidence="1" id="KW-0732">Signal</keyword>
<keyword evidence="3" id="KW-1185">Reference proteome</keyword>
<evidence type="ECO:0000256" key="1">
    <source>
        <dbReference type="SAM" id="SignalP"/>
    </source>
</evidence>
<name>F4S3I6_MELLP</name>
<accession>F4S3I6</accession>
<organism evidence="3">
    <name type="scientific">Melampsora larici-populina (strain 98AG31 / pathotype 3-4-7)</name>
    <name type="common">Poplar leaf rust fungus</name>
    <dbReference type="NCBI Taxonomy" id="747676"/>
    <lineage>
        <taxon>Eukaryota</taxon>
        <taxon>Fungi</taxon>
        <taxon>Dikarya</taxon>
        <taxon>Basidiomycota</taxon>
        <taxon>Pucciniomycotina</taxon>
        <taxon>Pucciniomycetes</taxon>
        <taxon>Pucciniales</taxon>
        <taxon>Melampsoraceae</taxon>
        <taxon>Melampsora</taxon>
    </lineage>
</organism>
<reference evidence="3" key="1">
    <citation type="journal article" date="2011" name="Proc. Natl. Acad. Sci. U.S.A.">
        <title>Obligate biotrophy features unraveled by the genomic analysis of rust fungi.</title>
        <authorList>
            <person name="Duplessis S."/>
            <person name="Cuomo C.A."/>
            <person name="Lin Y.-C."/>
            <person name="Aerts A."/>
            <person name="Tisserant E."/>
            <person name="Veneault-Fourrey C."/>
            <person name="Joly D.L."/>
            <person name="Hacquard S."/>
            <person name="Amselem J."/>
            <person name="Cantarel B.L."/>
            <person name="Chiu R."/>
            <person name="Coutinho P.M."/>
            <person name="Feau N."/>
            <person name="Field M."/>
            <person name="Frey P."/>
            <person name="Gelhaye E."/>
            <person name="Goldberg J."/>
            <person name="Grabherr M.G."/>
            <person name="Kodira C.D."/>
            <person name="Kohler A."/>
            <person name="Kuees U."/>
            <person name="Lindquist E.A."/>
            <person name="Lucas S.M."/>
            <person name="Mago R."/>
            <person name="Mauceli E."/>
            <person name="Morin E."/>
            <person name="Murat C."/>
            <person name="Pangilinan J.L."/>
            <person name="Park R."/>
            <person name="Pearson M."/>
            <person name="Quesneville H."/>
            <person name="Rouhier N."/>
            <person name="Sakthikumar S."/>
            <person name="Salamov A.A."/>
            <person name="Schmutz J."/>
            <person name="Selles B."/>
            <person name="Shapiro H."/>
            <person name="Tanguay P."/>
            <person name="Tuskan G.A."/>
            <person name="Henrissat B."/>
            <person name="Van de Peer Y."/>
            <person name="Rouze P."/>
            <person name="Ellis J.G."/>
            <person name="Dodds P.N."/>
            <person name="Schein J.E."/>
            <person name="Zhong S."/>
            <person name="Hamelin R.C."/>
            <person name="Grigoriev I.V."/>
            <person name="Szabo L.J."/>
            <person name="Martin F."/>
        </authorList>
    </citation>
    <scope>NUCLEOTIDE SEQUENCE [LARGE SCALE GENOMIC DNA]</scope>
    <source>
        <strain evidence="3">98AG31 / pathotype 3-4-7</strain>
    </source>
</reference>
<feature type="signal peptide" evidence="1">
    <location>
        <begin position="1"/>
        <end position="19"/>
    </location>
</feature>
<evidence type="ECO:0000313" key="3">
    <source>
        <dbReference type="Proteomes" id="UP000001072"/>
    </source>
</evidence>
<dbReference type="InParanoid" id="F4S3I6"/>
<protein>
    <submittedName>
        <fullName evidence="2">Secreted protein</fullName>
    </submittedName>
</protein>
<dbReference type="KEGG" id="mlr:MELLADRAFT_124502"/>
<dbReference type="GeneID" id="18926789"/>
<dbReference type="VEuPathDB" id="FungiDB:MELLADRAFT_124502"/>
<dbReference type="HOGENOM" id="CLU_198490_1_0_1"/>
<evidence type="ECO:0000313" key="2">
    <source>
        <dbReference type="EMBL" id="EGG00818.1"/>
    </source>
</evidence>
<dbReference type="EMBL" id="GL883143">
    <property type="protein sequence ID" value="EGG00818.1"/>
    <property type="molecule type" value="Genomic_DNA"/>
</dbReference>
<sequence>MKLSILATIFMAFVSFNQALGSMTHSLKSEEAIASDLVNHAHESGGPPGIPDIWICTACADRGGPYKCPEHKK</sequence>
<proteinExistence type="predicted"/>
<dbReference type="Proteomes" id="UP000001072">
    <property type="component" value="Unassembled WGS sequence"/>
</dbReference>
<gene>
    <name evidence="2" type="ORF">MELLADRAFT_124502</name>
</gene>